<geneLocation type="plasmid" evidence="7">
    <name>pob3b2</name>
</geneLocation>
<gene>
    <name evidence="6" type="ORF">CQW49_22970</name>
</gene>
<feature type="active site" description="Proton acceptor" evidence="4">
    <location>
        <position position="165"/>
    </location>
</feature>
<dbReference type="PANTHER" id="PTHR14226">
    <property type="entry name" value="NEUROPATHY TARGET ESTERASE/SWISS CHEESE D.MELANOGASTER"/>
    <property type="match status" value="1"/>
</dbReference>
<proteinExistence type="predicted"/>
<evidence type="ECO:0000256" key="1">
    <source>
        <dbReference type="ARBA" id="ARBA00022801"/>
    </source>
</evidence>
<evidence type="ECO:0000313" key="6">
    <source>
        <dbReference type="EMBL" id="ATQ70827.1"/>
    </source>
</evidence>
<dbReference type="InterPro" id="IPR002641">
    <property type="entry name" value="PNPLA_dom"/>
</dbReference>
<dbReference type="PROSITE" id="PS51635">
    <property type="entry name" value="PNPLA"/>
    <property type="match status" value="1"/>
</dbReference>
<dbReference type="Pfam" id="PF01734">
    <property type="entry name" value="Patatin"/>
    <property type="match status" value="1"/>
</dbReference>
<feature type="short sequence motif" description="GXGXXG" evidence="4">
    <location>
        <begin position="14"/>
        <end position="19"/>
    </location>
</feature>
<evidence type="ECO:0000256" key="2">
    <source>
        <dbReference type="ARBA" id="ARBA00022963"/>
    </source>
</evidence>
<sequence>MTVTAGKTAFVFAGGGSLGAIQVGMLRALLSSGLHPDFVVGASVGAINASYFASAPNAEGVASLERIWSGLRRADIFPFSSASAFGLLRYPDNIINPSRLRRLIETHLSYARLEEAAIPLHVVATDLQGLSVCLSSGPAVEAILASTAIPGVFPPVYIDGRPLTDGAIAANTPIRIAAELGASRIIVLPTGYASALKESPKGVVAKALHAITLMITWQLKHEMTLVPETIQLHLAPMLCPLEVSRYDFSASKELIERAARSTTKWIEHGGLTRRALPQELAAHRHHG</sequence>
<keyword evidence="3 4" id="KW-0443">Lipid metabolism</keyword>
<dbReference type="InterPro" id="IPR016035">
    <property type="entry name" value="Acyl_Trfase/lysoPLipase"/>
</dbReference>
<dbReference type="InterPro" id="IPR050301">
    <property type="entry name" value="NTE"/>
</dbReference>
<dbReference type="GO" id="GO:0016787">
    <property type="term" value="F:hydrolase activity"/>
    <property type="evidence" value="ECO:0007669"/>
    <property type="project" value="UniProtKB-UniRule"/>
</dbReference>
<dbReference type="PANTHER" id="PTHR14226:SF57">
    <property type="entry name" value="BLR7027 PROTEIN"/>
    <property type="match status" value="1"/>
</dbReference>
<feature type="short sequence motif" description="GXSXG" evidence="4">
    <location>
        <begin position="41"/>
        <end position="45"/>
    </location>
</feature>
<evidence type="ECO:0000259" key="5">
    <source>
        <dbReference type="PROSITE" id="PS51635"/>
    </source>
</evidence>
<keyword evidence="1 4" id="KW-0378">Hydrolase</keyword>
<reference evidence="7" key="1">
    <citation type="submission" date="2017-10" db="EMBL/GenBank/DDBJ databases">
        <title>Completed PacBio SMRT sequence of Methylosinus trichosporium OB3b reveals presence of a third large plasmid.</title>
        <authorList>
            <person name="Charles T.C."/>
            <person name="Lynch M.D.J."/>
            <person name="Heil J.R."/>
            <person name="Cheng J."/>
        </authorList>
    </citation>
    <scope>NUCLEOTIDE SEQUENCE [LARGE SCALE GENOMIC DNA]</scope>
    <source>
        <strain evidence="7">OB3b</strain>
        <plasmid evidence="7">pob3b2</plasmid>
    </source>
</reference>
<feature type="short sequence motif" description="DGA/G" evidence="4">
    <location>
        <begin position="165"/>
        <end position="167"/>
    </location>
</feature>
<organism evidence="6 7">
    <name type="scientific">Methylosinus trichosporium (strain ATCC 35070 / NCIMB 11131 / UNIQEM 75 / OB3b)</name>
    <dbReference type="NCBI Taxonomy" id="595536"/>
    <lineage>
        <taxon>Bacteria</taxon>
        <taxon>Pseudomonadati</taxon>
        <taxon>Pseudomonadota</taxon>
        <taxon>Alphaproteobacteria</taxon>
        <taxon>Hyphomicrobiales</taxon>
        <taxon>Methylocystaceae</taxon>
        <taxon>Methylosinus</taxon>
    </lineage>
</organism>
<feature type="active site" description="Nucleophile" evidence="4">
    <location>
        <position position="43"/>
    </location>
</feature>
<dbReference type="EMBL" id="CP023739">
    <property type="protein sequence ID" value="ATQ70827.1"/>
    <property type="molecule type" value="Genomic_DNA"/>
</dbReference>
<dbReference type="Proteomes" id="UP000230709">
    <property type="component" value="Plasmid pOB3b2"/>
</dbReference>
<accession>A0A2D2D748</accession>
<dbReference type="GO" id="GO:0016042">
    <property type="term" value="P:lipid catabolic process"/>
    <property type="evidence" value="ECO:0007669"/>
    <property type="project" value="UniProtKB-UniRule"/>
</dbReference>
<keyword evidence="6" id="KW-0614">Plasmid</keyword>
<dbReference type="CDD" id="cd07209">
    <property type="entry name" value="Pat_hypo_Ecoli_Z1214_like"/>
    <property type="match status" value="1"/>
</dbReference>
<keyword evidence="7" id="KW-1185">Reference proteome</keyword>
<dbReference type="RefSeq" id="WP_099832043.1">
    <property type="nucleotide sequence ID" value="NZ_CP023739.1"/>
</dbReference>
<evidence type="ECO:0000256" key="4">
    <source>
        <dbReference type="PROSITE-ProRule" id="PRU01161"/>
    </source>
</evidence>
<dbReference type="SUPFAM" id="SSF52151">
    <property type="entry name" value="FabD/lysophospholipase-like"/>
    <property type="match status" value="1"/>
</dbReference>
<name>A0A2D2D748_METT3</name>
<feature type="domain" description="PNPLA" evidence="5">
    <location>
        <begin position="10"/>
        <end position="178"/>
    </location>
</feature>
<dbReference type="Gene3D" id="3.40.1090.10">
    <property type="entry name" value="Cytosolic phospholipase A2 catalytic domain"/>
    <property type="match status" value="2"/>
</dbReference>
<evidence type="ECO:0000256" key="3">
    <source>
        <dbReference type="ARBA" id="ARBA00023098"/>
    </source>
</evidence>
<keyword evidence="2 4" id="KW-0442">Lipid degradation</keyword>
<evidence type="ECO:0000313" key="7">
    <source>
        <dbReference type="Proteomes" id="UP000230709"/>
    </source>
</evidence>
<protein>
    <submittedName>
        <fullName evidence="6">Alpha/beta hydrolase</fullName>
    </submittedName>
</protein>
<dbReference type="KEGG" id="mtw:CQW49_22970"/>
<dbReference type="AlphaFoldDB" id="A0A2D2D748"/>